<proteinExistence type="predicted"/>
<dbReference type="InterPro" id="IPR040256">
    <property type="entry name" value="At4g02000-like"/>
</dbReference>
<dbReference type="InterPro" id="IPR025558">
    <property type="entry name" value="DUF4283"/>
</dbReference>
<evidence type="ECO:0000259" key="2">
    <source>
        <dbReference type="Pfam" id="PF14111"/>
    </source>
</evidence>
<dbReference type="AlphaFoldDB" id="A0A087G3H5"/>
<dbReference type="OrthoDB" id="1057861at2759"/>
<feature type="compositionally biased region" description="Basic and acidic residues" evidence="1">
    <location>
        <begin position="319"/>
        <end position="331"/>
    </location>
</feature>
<dbReference type="OMA" id="FIEDACL"/>
<evidence type="ECO:0000313" key="3">
    <source>
        <dbReference type="EMBL" id="KFK24427.1"/>
    </source>
</evidence>
<dbReference type="EMBL" id="KL968798">
    <property type="protein sequence ID" value="KFK24427.1"/>
    <property type="molecule type" value="Genomic_DNA"/>
</dbReference>
<accession>A0A087G3H5</accession>
<evidence type="ECO:0000256" key="1">
    <source>
        <dbReference type="SAM" id="MobiDB-lite"/>
    </source>
</evidence>
<organism evidence="3 4">
    <name type="scientific">Arabis alpina</name>
    <name type="common">Alpine rock-cress</name>
    <dbReference type="NCBI Taxonomy" id="50452"/>
    <lineage>
        <taxon>Eukaryota</taxon>
        <taxon>Viridiplantae</taxon>
        <taxon>Streptophyta</taxon>
        <taxon>Embryophyta</taxon>
        <taxon>Tracheophyta</taxon>
        <taxon>Spermatophyta</taxon>
        <taxon>Magnoliopsida</taxon>
        <taxon>eudicotyledons</taxon>
        <taxon>Gunneridae</taxon>
        <taxon>Pentapetalae</taxon>
        <taxon>rosids</taxon>
        <taxon>malvids</taxon>
        <taxon>Brassicales</taxon>
        <taxon>Brassicaceae</taxon>
        <taxon>Arabideae</taxon>
        <taxon>Arabis</taxon>
    </lineage>
</organism>
<dbReference type="PANTHER" id="PTHR31286:SF178">
    <property type="entry name" value="DUF4283 DOMAIN-CONTAINING PROTEIN"/>
    <property type="match status" value="1"/>
</dbReference>
<dbReference type="Pfam" id="PF14111">
    <property type="entry name" value="DUF4283"/>
    <property type="match status" value="1"/>
</dbReference>
<dbReference type="eggNOG" id="KOG1075">
    <property type="taxonomic scope" value="Eukaryota"/>
</dbReference>
<feature type="compositionally biased region" description="Polar residues" evidence="1">
    <location>
        <begin position="332"/>
        <end position="345"/>
    </location>
</feature>
<reference evidence="4" key="1">
    <citation type="journal article" date="2015" name="Nat. Plants">
        <title>Genome expansion of Arabis alpina linked with retrotransposition and reduced symmetric DNA methylation.</title>
        <authorList>
            <person name="Willing E.M."/>
            <person name="Rawat V."/>
            <person name="Mandakova T."/>
            <person name="Maumus F."/>
            <person name="James G.V."/>
            <person name="Nordstroem K.J."/>
            <person name="Becker C."/>
            <person name="Warthmann N."/>
            <person name="Chica C."/>
            <person name="Szarzynska B."/>
            <person name="Zytnicki M."/>
            <person name="Albani M.C."/>
            <person name="Kiefer C."/>
            <person name="Bergonzi S."/>
            <person name="Castaings L."/>
            <person name="Mateos J.L."/>
            <person name="Berns M.C."/>
            <person name="Bujdoso N."/>
            <person name="Piofczyk T."/>
            <person name="de Lorenzo L."/>
            <person name="Barrero-Sicilia C."/>
            <person name="Mateos I."/>
            <person name="Piednoel M."/>
            <person name="Hagmann J."/>
            <person name="Chen-Min-Tao R."/>
            <person name="Iglesias-Fernandez R."/>
            <person name="Schuster S.C."/>
            <person name="Alonso-Blanco C."/>
            <person name="Roudier F."/>
            <person name="Carbonero P."/>
            <person name="Paz-Ares J."/>
            <person name="Davis S.J."/>
            <person name="Pecinka A."/>
            <person name="Quesneville H."/>
            <person name="Colot V."/>
            <person name="Lysak M.A."/>
            <person name="Weigel D."/>
            <person name="Coupland G."/>
            <person name="Schneeberger K."/>
        </authorList>
    </citation>
    <scope>NUCLEOTIDE SEQUENCE [LARGE SCALE GENOMIC DNA]</scope>
    <source>
        <strain evidence="4">cv. Pajares</strain>
    </source>
</reference>
<dbReference type="Gramene" id="KFK24427">
    <property type="protein sequence ID" value="KFK24427"/>
    <property type="gene ID" value="AALP_AAs55026U000600"/>
</dbReference>
<keyword evidence="4" id="KW-1185">Reference proteome</keyword>
<evidence type="ECO:0000313" key="4">
    <source>
        <dbReference type="Proteomes" id="UP000029120"/>
    </source>
</evidence>
<dbReference type="Proteomes" id="UP000029120">
    <property type="component" value="Unassembled WGS sequence"/>
</dbReference>
<dbReference type="PANTHER" id="PTHR31286">
    <property type="entry name" value="GLYCINE-RICH CELL WALL STRUCTURAL PROTEIN 1.8-LIKE"/>
    <property type="match status" value="1"/>
</dbReference>
<gene>
    <name evidence="3" type="ORF">AALP_AAs55026U000600</name>
</gene>
<name>A0A087G3H5_ARAAL</name>
<feature type="region of interest" description="Disordered" evidence="1">
    <location>
        <begin position="319"/>
        <end position="345"/>
    </location>
</feature>
<protein>
    <recommendedName>
        <fullName evidence="2">DUF4283 domain-containing protein</fullName>
    </recommendedName>
</protein>
<sequence length="374" mass="42166">MSSQKEIWDALQDLRLGSDQETWKLQVKVHQQFEVDHKLCLVVKGLNPEVQKPTGIKGAMPGIWGLIDKVEGQIQDDGTVNFYFWKEHHMLTVLERAPYTYKGWVVAIGLWQNRMEPNFLRYIPFKIHIEKLPPECRREDIVRDIGKMHGHVTEARVIEPNPVTGRLAKVWVKVDFHVDHKIILVKNVELKQGSEPVELNFRFRDLQKFCTTCGSLQHAFEFCPRASSISTTAEALMFIGTNPSTTTIERQIAIEGIITGQEIGESSNSVPIIPMALAPLADYFIEDACLESQESHPRANDVEIVSPDHGMKRKNADIELEDTQKQPKRQEQCSTTIPTASTSQASTHVALDLKTYAVSNSKGLVAALKPPLEP</sequence>
<feature type="domain" description="DUF4283" evidence="2">
    <location>
        <begin position="36"/>
        <end position="117"/>
    </location>
</feature>